<evidence type="ECO:0000256" key="6">
    <source>
        <dbReference type="ARBA" id="ARBA00022723"/>
    </source>
</evidence>
<evidence type="ECO:0000259" key="12">
    <source>
        <dbReference type="Pfam" id="PF00266"/>
    </source>
</evidence>
<keyword evidence="6" id="KW-0479">Metal-binding</keyword>
<evidence type="ECO:0000256" key="11">
    <source>
        <dbReference type="RuleBase" id="RU004504"/>
    </source>
</evidence>
<keyword evidence="14" id="KW-1185">Reference proteome</keyword>
<comment type="function">
    <text evidence="2">Catalyzes the removal of elemental sulfur atoms from cysteine to produce alanine. Seems to participate in the biosynthesis of the nitrogenase metalloclusters by providing the inorganic sulfur required for the Fe-S core formation.</text>
</comment>
<dbReference type="Gene3D" id="3.90.1150.10">
    <property type="entry name" value="Aspartate Aminotransferase, domain 1"/>
    <property type="match status" value="1"/>
</dbReference>
<evidence type="ECO:0000256" key="3">
    <source>
        <dbReference type="ARBA" id="ARBA00006490"/>
    </source>
</evidence>
<sequence length="387" mass="42792">MSEHIFFDNNSTTQMDQRVLEAMIPYFTQKYVNAASSHSFGLQIRKELEEAKADVANLIKCNLDDLIFTSGATESINLAIKGFALKNSHKGKHIITVTTEHKAVIETCKYLESIGFEITYLPVDNMGALNLNQLKASIKKSTILISIMWVNNEIGTIHPIEEIAKIANEYNVMLFSDITQAVSKLEVNLNSVPLDMAAFSGHKFYGPKGIGVLYVRNRKKNRESILPLLHGGGQESGLRSGTQNVPGIIGIGKASKLALNEMDSDRIRTTANRDLLEKNLLEIPNCVINGGISNRIFNLTNISFGDIDHNLILRKLKNISVSNGSACLSSLIQPSHVIKALGYSDERALNSLRFSLGKFNSSQEVKKTVEEIKSILNTLIYQNVKAN</sequence>
<dbReference type="Pfam" id="PF00266">
    <property type="entry name" value="Aminotran_5"/>
    <property type="match status" value="1"/>
</dbReference>
<dbReference type="Gene3D" id="3.40.640.10">
    <property type="entry name" value="Type I PLP-dependent aspartate aminotransferase-like (Major domain)"/>
    <property type="match status" value="1"/>
</dbReference>
<evidence type="ECO:0000256" key="5">
    <source>
        <dbReference type="ARBA" id="ARBA00022679"/>
    </source>
</evidence>
<evidence type="ECO:0000313" key="14">
    <source>
        <dbReference type="Proteomes" id="UP000288227"/>
    </source>
</evidence>
<evidence type="ECO:0000256" key="10">
    <source>
        <dbReference type="ARBA" id="ARBA00050776"/>
    </source>
</evidence>
<evidence type="ECO:0000256" key="2">
    <source>
        <dbReference type="ARBA" id="ARBA00003120"/>
    </source>
</evidence>
<keyword evidence="7" id="KW-0663">Pyridoxal phosphate</keyword>
<evidence type="ECO:0000256" key="4">
    <source>
        <dbReference type="ARBA" id="ARBA00012239"/>
    </source>
</evidence>
<evidence type="ECO:0000256" key="7">
    <source>
        <dbReference type="ARBA" id="ARBA00022898"/>
    </source>
</evidence>
<protein>
    <recommendedName>
        <fullName evidence="4">cysteine desulfurase</fullName>
        <ecNumber evidence="4">2.8.1.7</ecNumber>
    </recommendedName>
</protein>
<dbReference type="PIRSF" id="PIRSF005572">
    <property type="entry name" value="NifS"/>
    <property type="match status" value="1"/>
</dbReference>
<comment type="similarity">
    <text evidence="3">Belongs to the class-V pyridoxal-phosphate-dependent aminotransferase family. NifS/IscS subfamily.</text>
</comment>
<dbReference type="InterPro" id="IPR015424">
    <property type="entry name" value="PyrdxlP-dep_Trfase"/>
</dbReference>
<evidence type="ECO:0000256" key="9">
    <source>
        <dbReference type="ARBA" id="ARBA00023014"/>
    </source>
</evidence>
<feature type="domain" description="Aminotransferase class V" evidence="12">
    <location>
        <begin position="5"/>
        <end position="367"/>
    </location>
</feature>
<evidence type="ECO:0000313" key="13">
    <source>
        <dbReference type="EMBL" id="GCC53211.1"/>
    </source>
</evidence>
<keyword evidence="5" id="KW-0808">Transferase</keyword>
<dbReference type="InterPro" id="IPR000192">
    <property type="entry name" value="Aminotrans_V_dom"/>
</dbReference>
<keyword evidence="8" id="KW-0408">Iron</keyword>
<proteinExistence type="inferred from homology"/>
<evidence type="ECO:0000256" key="1">
    <source>
        <dbReference type="ARBA" id="ARBA00001933"/>
    </source>
</evidence>
<comment type="caution">
    <text evidence="13">The sequence shown here is derived from an EMBL/GenBank/DDBJ whole genome shotgun (WGS) entry which is preliminary data.</text>
</comment>
<reference evidence="13 14" key="1">
    <citation type="submission" date="2018-11" db="EMBL/GenBank/DDBJ databases">
        <title>Chryseotalea sanarue gen. nov., sp., nov., a member of the family Cytophagaceae, isolated from a brackish lake in Hamamatsu Japan.</title>
        <authorList>
            <person name="Maejima Y."/>
            <person name="Iino T."/>
            <person name="Muraguchi Y."/>
            <person name="Fukuda K."/>
            <person name="Ohkuma M."/>
            <person name="Moriuchi R."/>
            <person name="Dohra H."/>
            <person name="Kimbara K."/>
            <person name="Shintani M."/>
        </authorList>
    </citation>
    <scope>NUCLEOTIDE SEQUENCE [LARGE SCALE GENOMIC DNA]</scope>
    <source>
        <strain evidence="13 14">Ys</strain>
    </source>
</reference>
<dbReference type="PANTHER" id="PTHR11601:SF34">
    <property type="entry name" value="CYSTEINE DESULFURASE"/>
    <property type="match status" value="1"/>
</dbReference>
<gene>
    <name evidence="13" type="ORF">SanaruYs_34540</name>
</gene>
<dbReference type="SUPFAM" id="SSF53383">
    <property type="entry name" value="PLP-dependent transferases"/>
    <property type="match status" value="1"/>
</dbReference>
<dbReference type="RefSeq" id="WP_127123865.1">
    <property type="nucleotide sequence ID" value="NZ_BHXQ01000007.1"/>
</dbReference>
<dbReference type="Proteomes" id="UP000288227">
    <property type="component" value="Unassembled WGS sequence"/>
</dbReference>
<dbReference type="GO" id="GO:0031071">
    <property type="term" value="F:cysteine desulfurase activity"/>
    <property type="evidence" value="ECO:0007669"/>
    <property type="project" value="UniProtKB-EC"/>
</dbReference>
<comment type="catalytic activity">
    <reaction evidence="10">
        <text>(sulfur carrier)-H + L-cysteine = (sulfur carrier)-SH + L-alanine</text>
        <dbReference type="Rhea" id="RHEA:43892"/>
        <dbReference type="Rhea" id="RHEA-COMP:14737"/>
        <dbReference type="Rhea" id="RHEA-COMP:14739"/>
        <dbReference type="ChEBI" id="CHEBI:29917"/>
        <dbReference type="ChEBI" id="CHEBI:35235"/>
        <dbReference type="ChEBI" id="CHEBI:57972"/>
        <dbReference type="ChEBI" id="CHEBI:64428"/>
        <dbReference type="EC" id="2.8.1.7"/>
    </reaction>
</comment>
<dbReference type="GO" id="GO:0051536">
    <property type="term" value="F:iron-sulfur cluster binding"/>
    <property type="evidence" value="ECO:0007669"/>
    <property type="project" value="UniProtKB-KW"/>
</dbReference>
<dbReference type="AlphaFoldDB" id="A0A401UE75"/>
<keyword evidence="9" id="KW-0411">Iron-sulfur</keyword>
<dbReference type="InterPro" id="IPR016454">
    <property type="entry name" value="Cysteine_dSase"/>
</dbReference>
<dbReference type="InterPro" id="IPR015422">
    <property type="entry name" value="PyrdxlP-dep_Trfase_small"/>
</dbReference>
<dbReference type="InterPro" id="IPR020578">
    <property type="entry name" value="Aminotrans_V_PyrdxlP_BS"/>
</dbReference>
<organism evidence="13 14">
    <name type="scientific">Chryseotalea sanaruensis</name>
    <dbReference type="NCBI Taxonomy" id="2482724"/>
    <lineage>
        <taxon>Bacteria</taxon>
        <taxon>Pseudomonadati</taxon>
        <taxon>Bacteroidota</taxon>
        <taxon>Cytophagia</taxon>
        <taxon>Cytophagales</taxon>
        <taxon>Chryseotaleaceae</taxon>
        <taxon>Chryseotalea</taxon>
    </lineage>
</organism>
<dbReference type="InterPro" id="IPR015421">
    <property type="entry name" value="PyrdxlP-dep_Trfase_major"/>
</dbReference>
<dbReference type="EMBL" id="BHXQ01000007">
    <property type="protein sequence ID" value="GCC53211.1"/>
    <property type="molecule type" value="Genomic_DNA"/>
</dbReference>
<dbReference type="OrthoDB" id="9804366at2"/>
<evidence type="ECO:0000256" key="8">
    <source>
        <dbReference type="ARBA" id="ARBA00023004"/>
    </source>
</evidence>
<dbReference type="GO" id="GO:0046872">
    <property type="term" value="F:metal ion binding"/>
    <property type="evidence" value="ECO:0007669"/>
    <property type="project" value="UniProtKB-KW"/>
</dbReference>
<dbReference type="FunFam" id="3.40.640.10:FF:000084">
    <property type="entry name" value="IscS-like cysteine desulfurase"/>
    <property type="match status" value="1"/>
</dbReference>
<dbReference type="EC" id="2.8.1.7" evidence="4"/>
<dbReference type="PANTHER" id="PTHR11601">
    <property type="entry name" value="CYSTEINE DESULFURYLASE FAMILY MEMBER"/>
    <property type="match status" value="1"/>
</dbReference>
<accession>A0A401UE75</accession>
<comment type="cofactor">
    <cofactor evidence="1 11">
        <name>pyridoxal 5'-phosphate</name>
        <dbReference type="ChEBI" id="CHEBI:597326"/>
    </cofactor>
</comment>
<dbReference type="PROSITE" id="PS00595">
    <property type="entry name" value="AA_TRANSFER_CLASS_5"/>
    <property type="match status" value="1"/>
</dbReference>
<name>A0A401UE75_9BACT</name>